<sequence length="659" mass="72673">MEDISFLNGPCQVLPATQQTTTDKAGCVKLNIPEYGTSMETNKPLSVPGLIMITTENFPDTAAYVYKDENGKSIEVTYTEYLNNIRTCAKAFLHLGLKQHHGVCILGFNSPEWIISNMAAIFAGGIASGIYTTNSPEACYHCASVSKANIIVVEDEKQLAKIQEIRHRLPELKAIIQYTGEPKDADVLSWKQLMEIGKEQYDDALESSLKKIAVNQCCTLVFTSGTVGNPKAVMLSHDNLTFDGRAIYERIDIDPGNEVVVSYLPFSHVAAQVVDMYLVMTAGGTLFFADKDALKGSLVKTLQEARPTKFLAVPRVWEKIQEKMISIGAQSGILKKTIANWAKDHALRHHLKKIKGDTSTSWGYTIASTLILRKIKQALGLDRCNLFASAAAPLSGDVKKYFLSLDIQIVEAFGMSESSGAHTLCTPNDYNLETIGLGVPGVKTMIANPEDGQGEICLYGRHIFMGYLDEPEKTLETLDSDGWLHTGDLGKQDERGFVYITGRLKELLITAGGENIPPVPIEQMVQSELPHLSYAVLIGDKRKFLSLLITLKSEVDLDTTEPLDTLVPSVQDWLKSLKCPAKTIKEVLQAGPDPNLLNAIQEAIDKVNKKATSNAQKIQKFKILPSDFSVPTGELGPTMKVRRRIVLEKYNDLIESIYK</sequence>
<dbReference type="Pfam" id="PF23562">
    <property type="entry name" value="AMP-binding_C_3"/>
    <property type="match status" value="1"/>
</dbReference>
<dbReference type="AlphaFoldDB" id="A0ABD2PHX9"/>
<name>A0ABD2PHX9_9CUCU</name>
<dbReference type="EMBL" id="JABFTP020000186">
    <property type="protein sequence ID" value="KAL3290030.1"/>
    <property type="molecule type" value="Genomic_DNA"/>
</dbReference>
<evidence type="ECO:0000256" key="4">
    <source>
        <dbReference type="ARBA" id="ARBA00026121"/>
    </source>
</evidence>
<evidence type="ECO:0000259" key="5">
    <source>
        <dbReference type="Pfam" id="PF00501"/>
    </source>
</evidence>
<protein>
    <recommendedName>
        <fullName evidence="4">long-chain-fatty-acid--CoA ligase</fullName>
        <ecNumber evidence="4">6.2.1.3</ecNumber>
    </recommendedName>
</protein>
<dbReference type="InterPro" id="IPR042099">
    <property type="entry name" value="ANL_N_sf"/>
</dbReference>
<dbReference type="EC" id="6.2.1.3" evidence="4"/>
<evidence type="ECO:0000313" key="6">
    <source>
        <dbReference type="EMBL" id="KAL3290030.1"/>
    </source>
</evidence>
<evidence type="ECO:0000256" key="2">
    <source>
        <dbReference type="ARBA" id="ARBA00022832"/>
    </source>
</evidence>
<dbReference type="SUPFAM" id="SSF56801">
    <property type="entry name" value="Acetyl-CoA synthetase-like"/>
    <property type="match status" value="1"/>
</dbReference>
<dbReference type="Gene3D" id="3.40.50.12780">
    <property type="entry name" value="N-terminal domain of ligase-like"/>
    <property type="match status" value="1"/>
</dbReference>
<evidence type="ECO:0000313" key="7">
    <source>
        <dbReference type="Proteomes" id="UP001516400"/>
    </source>
</evidence>
<evidence type="ECO:0000256" key="1">
    <source>
        <dbReference type="ARBA" id="ARBA00022598"/>
    </source>
</evidence>
<keyword evidence="2" id="KW-0276">Fatty acid metabolism</keyword>
<dbReference type="GO" id="GO:0004467">
    <property type="term" value="F:long-chain fatty acid-CoA ligase activity"/>
    <property type="evidence" value="ECO:0007669"/>
    <property type="project" value="UniProtKB-EC"/>
</dbReference>
<dbReference type="PANTHER" id="PTHR43272">
    <property type="entry name" value="LONG-CHAIN-FATTY-ACID--COA LIGASE"/>
    <property type="match status" value="1"/>
</dbReference>
<keyword evidence="3" id="KW-0443">Lipid metabolism</keyword>
<feature type="domain" description="AMP-dependent synthetase/ligase" evidence="5">
    <location>
        <begin position="56"/>
        <end position="468"/>
    </location>
</feature>
<accession>A0ABD2PHX9</accession>
<dbReference type="PANTHER" id="PTHR43272:SF32">
    <property type="entry name" value="AMP-DEPENDENT SYNTHETASE_LIGASE DOMAIN-CONTAINING PROTEIN"/>
    <property type="match status" value="1"/>
</dbReference>
<dbReference type="Pfam" id="PF00501">
    <property type="entry name" value="AMP-binding"/>
    <property type="match status" value="1"/>
</dbReference>
<evidence type="ECO:0000256" key="3">
    <source>
        <dbReference type="ARBA" id="ARBA00023098"/>
    </source>
</evidence>
<gene>
    <name evidence="6" type="ORF">HHI36_023402</name>
</gene>
<proteinExistence type="predicted"/>
<reference evidence="6 7" key="1">
    <citation type="journal article" date="2021" name="BMC Biol.">
        <title>Horizontally acquired antibacterial genes associated with adaptive radiation of ladybird beetles.</title>
        <authorList>
            <person name="Li H.S."/>
            <person name="Tang X.F."/>
            <person name="Huang Y.H."/>
            <person name="Xu Z.Y."/>
            <person name="Chen M.L."/>
            <person name="Du X.Y."/>
            <person name="Qiu B.Y."/>
            <person name="Chen P.T."/>
            <person name="Zhang W."/>
            <person name="Slipinski A."/>
            <person name="Escalona H.E."/>
            <person name="Waterhouse R.M."/>
            <person name="Zwick A."/>
            <person name="Pang H."/>
        </authorList>
    </citation>
    <scope>NUCLEOTIDE SEQUENCE [LARGE SCALE GENOMIC DNA]</scope>
    <source>
        <strain evidence="6">SYSU2018</strain>
    </source>
</reference>
<keyword evidence="7" id="KW-1185">Reference proteome</keyword>
<dbReference type="Proteomes" id="UP001516400">
    <property type="component" value="Unassembled WGS sequence"/>
</dbReference>
<organism evidence="6 7">
    <name type="scientific">Cryptolaemus montrouzieri</name>
    <dbReference type="NCBI Taxonomy" id="559131"/>
    <lineage>
        <taxon>Eukaryota</taxon>
        <taxon>Metazoa</taxon>
        <taxon>Ecdysozoa</taxon>
        <taxon>Arthropoda</taxon>
        <taxon>Hexapoda</taxon>
        <taxon>Insecta</taxon>
        <taxon>Pterygota</taxon>
        <taxon>Neoptera</taxon>
        <taxon>Endopterygota</taxon>
        <taxon>Coleoptera</taxon>
        <taxon>Polyphaga</taxon>
        <taxon>Cucujiformia</taxon>
        <taxon>Coccinelloidea</taxon>
        <taxon>Coccinellidae</taxon>
        <taxon>Scymninae</taxon>
        <taxon>Scymnini</taxon>
        <taxon>Cryptolaemus</taxon>
    </lineage>
</organism>
<keyword evidence="1" id="KW-0436">Ligase</keyword>
<comment type="caution">
    <text evidence="6">The sequence shown here is derived from an EMBL/GenBank/DDBJ whole genome shotgun (WGS) entry which is preliminary data.</text>
</comment>
<dbReference type="InterPro" id="IPR000873">
    <property type="entry name" value="AMP-dep_synth/lig_dom"/>
</dbReference>